<dbReference type="RefSeq" id="WP_218283290.1">
    <property type="nucleotide sequence ID" value="NZ_CP078093.1"/>
</dbReference>
<reference evidence="6" key="1">
    <citation type="submission" date="2021-07" db="EMBL/GenBank/DDBJ databases">
        <title>Complete genome sequence of Crassaminicella sp. 143-21, isolated from a deep-sea hydrothermal vent.</title>
        <authorList>
            <person name="Li X."/>
        </authorList>
    </citation>
    <scope>NUCLEOTIDE SEQUENCE</scope>
    <source>
        <strain evidence="6">143-21</strain>
    </source>
</reference>
<comment type="subcellular location">
    <subcellularLocation>
        <location evidence="1">Membrane</location>
        <topology evidence="1">Multi-pass membrane protein</topology>
    </subcellularLocation>
</comment>
<dbReference type="InterPro" id="IPR007300">
    <property type="entry name" value="CidB/LrgB"/>
</dbReference>
<keyword evidence="3 5" id="KW-1133">Transmembrane helix</keyword>
<name>A0ABX8RDU8_9CLOT</name>
<gene>
    <name evidence="6" type="ORF">KVH43_02260</name>
</gene>
<feature type="transmembrane region" description="Helical" evidence="5">
    <location>
        <begin position="6"/>
        <end position="23"/>
    </location>
</feature>
<evidence type="ECO:0000256" key="5">
    <source>
        <dbReference type="SAM" id="Phobius"/>
    </source>
</evidence>
<dbReference type="PANTHER" id="PTHR30249">
    <property type="entry name" value="PUTATIVE SEROTONIN TRANSPORTER"/>
    <property type="match status" value="1"/>
</dbReference>
<evidence type="ECO:0000256" key="2">
    <source>
        <dbReference type="ARBA" id="ARBA00022692"/>
    </source>
</evidence>
<sequence>MLDNPLFGIIVSLLSFNIGLYIYKKTKLAILNPILISIFIIITILLYFNIPLEVYNKGGNLISFFLGPATVVLAIPMYKQVPALRSHMTAIIIGITTGVITSITVVALLAKLFDLENRLKLSLIPKSITTPIGIAVSNSLGGLTSIAVIAIIITGIIGAVIAPLICKALKINHSVAKGIAIGTASHAVGTSKAFEMGETEGAMSSLSIALAGIITVLLAPLLINLFSLINL</sequence>
<keyword evidence="2 5" id="KW-0812">Transmembrane</keyword>
<dbReference type="EMBL" id="CP078093">
    <property type="protein sequence ID" value="QXM06594.1"/>
    <property type="molecule type" value="Genomic_DNA"/>
</dbReference>
<feature type="transmembrane region" description="Helical" evidence="5">
    <location>
        <begin position="206"/>
        <end position="229"/>
    </location>
</feature>
<feature type="transmembrane region" description="Helical" evidence="5">
    <location>
        <begin position="90"/>
        <end position="113"/>
    </location>
</feature>
<dbReference type="Proteomes" id="UP000886818">
    <property type="component" value="Chromosome"/>
</dbReference>
<protein>
    <submittedName>
        <fullName evidence="6">LrgB family protein</fullName>
    </submittedName>
</protein>
<keyword evidence="7" id="KW-1185">Reference proteome</keyword>
<evidence type="ECO:0000256" key="3">
    <source>
        <dbReference type="ARBA" id="ARBA00022989"/>
    </source>
</evidence>
<feature type="transmembrane region" description="Helical" evidence="5">
    <location>
        <begin position="146"/>
        <end position="166"/>
    </location>
</feature>
<proteinExistence type="predicted"/>
<evidence type="ECO:0000313" key="6">
    <source>
        <dbReference type="EMBL" id="QXM06594.1"/>
    </source>
</evidence>
<evidence type="ECO:0000256" key="4">
    <source>
        <dbReference type="ARBA" id="ARBA00023136"/>
    </source>
</evidence>
<organism evidence="6 7">
    <name type="scientific">Crassaminicella indica</name>
    <dbReference type="NCBI Taxonomy" id="2855394"/>
    <lineage>
        <taxon>Bacteria</taxon>
        <taxon>Bacillati</taxon>
        <taxon>Bacillota</taxon>
        <taxon>Clostridia</taxon>
        <taxon>Eubacteriales</taxon>
        <taxon>Clostridiaceae</taxon>
        <taxon>Crassaminicella</taxon>
    </lineage>
</organism>
<evidence type="ECO:0000256" key="1">
    <source>
        <dbReference type="ARBA" id="ARBA00004141"/>
    </source>
</evidence>
<dbReference type="Pfam" id="PF04172">
    <property type="entry name" value="LrgB"/>
    <property type="match status" value="1"/>
</dbReference>
<evidence type="ECO:0000313" key="7">
    <source>
        <dbReference type="Proteomes" id="UP000886818"/>
    </source>
</evidence>
<feature type="transmembrane region" description="Helical" evidence="5">
    <location>
        <begin position="60"/>
        <end position="78"/>
    </location>
</feature>
<accession>A0ABX8RDU8</accession>
<dbReference type="PANTHER" id="PTHR30249:SF0">
    <property type="entry name" value="PLASTIDAL GLYCOLATE_GLYCERATE TRANSLOCATOR 1, CHLOROPLASTIC"/>
    <property type="match status" value="1"/>
</dbReference>
<feature type="transmembrane region" description="Helical" evidence="5">
    <location>
        <begin position="30"/>
        <end position="48"/>
    </location>
</feature>
<keyword evidence="4 5" id="KW-0472">Membrane</keyword>